<evidence type="ECO:0000256" key="1">
    <source>
        <dbReference type="ARBA" id="ARBA00022676"/>
    </source>
</evidence>
<keyword evidence="5" id="KW-1185">Reference proteome</keyword>
<proteinExistence type="inferred from homology"/>
<dbReference type="PANTHER" id="PTHR34106:SF5">
    <property type="entry name" value="GLYCOSIDASE"/>
    <property type="match status" value="1"/>
</dbReference>
<comment type="caution">
    <text evidence="4">The sequence shown here is derived from an EMBL/GenBank/DDBJ whole genome shotgun (WGS) entry which is preliminary data.</text>
</comment>
<comment type="similarity">
    <text evidence="3">Belongs to the glycosyl hydrolase 130 family.</text>
</comment>
<evidence type="ECO:0000256" key="3">
    <source>
        <dbReference type="ARBA" id="ARBA00024356"/>
    </source>
</evidence>
<dbReference type="InterPro" id="IPR007184">
    <property type="entry name" value="Mannoside_phosphorylase"/>
</dbReference>
<dbReference type="GO" id="GO:0016798">
    <property type="term" value="F:hydrolase activity, acting on glycosyl bonds"/>
    <property type="evidence" value="ECO:0007669"/>
    <property type="project" value="UniProtKB-KW"/>
</dbReference>
<keyword evidence="2" id="KW-0808">Transferase</keyword>
<dbReference type="EMBL" id="VTPS01000006">
    <property type="protein sequence ID" value="TZE82431.1"/>
    <property type="molecule type" value="Genomic_DNA"/>
</dbReference>
<keyword evidence="4" id="KW-0378">Hydrolase</keyword>
<name>A0A5D8QD22_9THEO</name>
<protein>
    <submittedName>
        <fullName evidence="4">Glycosidase</fullName>
    </submittedName>
</protein>
<evidence type="ECO:0000313" key="5">
    <source>
        <dbReference type="Proteomes" id="UP000322976"/>
    </source>
</evidence>
<dbReference type="Pfam" id="PF04041">
    <property type="entry name" value="Glyco_hydro_130"/>
    <property type="match status" value="1"/>
</dbReference>
<dbReference type="PANTHER" id="PTHR34106">
    <property type="entry name" value="GLYCOSIDASE"/>
    <property type="match status" value="1"/>
</dbReference>
<dbReference type="RefSeq" id="WP_149544943.1">
    <property type="nucleotide sequence ID" value="NZ_VTPS01000006.1"/>
</dbReference>
<keyword evidence="1" id="KW-0328">Glycosyltransferase</keyword>
<organism evidence="4 5">
    <name type="scientific">Calorimonas adulescens</name>
    <dbReference type="NCBI Taxonomy" id="2606906"/>
    <lineage>
        <taxon>Bacteria</taxon>
        <taxon>Bacillati</taxon>
        <taxon>Bacillota</taxon>
        <taxon>Clostridia</taxon>
        <taxon>Thermoanaerobacterales</taxon>
        <taxon>Thermoanaerobacteraceae</taxon>
        <taxon>Calorimonas</taxon>
    </lineage>
</organism>
<gene>
    <name evidence="4" type="ORF">FWJ32_05335</name>
</gene>
<evidence type="ECO:0000256" key="2">
    <source>
        <dbReference type="ARBA" id="ARBA00022679"/>
    </source>
</evidence>
<dbReference type="InterPro" id="IPR029044">
    <property type="entry name" value="Nucleotide-diphossugar_trans"/>
</dbReference>
<dbReference type="Proteomes" id="UP000322976">
    <property type="component" value="Unassembled WGS sequence"/>
</dbReference>
<dbReference type="SUPFAM" id="SSF53448">
    <property type="entry name" value="Nucleotide-diphospho-sugar transferases"/>
    <property type="match status" value="1"/>
</dbReference>
<sequence length="1187" mass="136832">MDIQYIRQMEDRFYNKIDEAMSEIQDMDYIDTVVGIPFYNEKETLRNVIKTAEEGLKGFPDMKKLIVCAGDPAGREALEAIKGIDCEVPCLFFLMESGINGRGFSIRAIMEIAKRLEADVILLEADLKREGKWGFKPSWLKRLIYPLNEGYDMVFTSFRRHYFEDTTGDLFVKPILEALYGCQLKDPLSGIYGISHDMVEAYCAEAGHWYEYTGGYGIDPWMVTRAVIWDKKLCEVSLGAKLTPPSTGKRAYVFKEVARAIFECLKDDQDYWLKSHMILKRPDIYGLEDRDRPMEISCRLTDFVQAFQSGYERYRVIYEKILPEGLKRQIEEVYSLPYKNFRFNEDLWAQIIYQFLQVYCFKSNVPQEDILDAFTIMYEGRIAGYIKQVRGFRDYLIDIKGIDMDELTYKKTGDYYACQVETLLSMKESFVKTWIEKTMEVQPVITPLDYLEFVPGVPIVLPKELKGLGGSIIRTSEVFRRVEKKYSNDFYDFVHNMLKIPEGLSPSDVCNGVKEFMLHLEDAVNKVFPGDLYSSSGVADVVKGIFNLLPHGKVLIVRPEILRKLLYEFPPLNLMLRVGYKNVTELLNNMNPRYALTLANITEERQYVDKVTLWLEDNLRPDSMEEVDIEPIVLSREVIPDIPDMRDITILNKITGMIAVSSLSKGMGGEYPKLRYFTHIAKNIVEAEHYSYIWKLYARERRGFGIKVANSILGHHGRDIFSAHNMFENWHQREMVVRFKRLAEGLESKGNKDEAKAFYLMAEGYGLSLTLNDGTFVPCSAWTWASYSFRGGKGIPTPLSLYVERDWFNNDLLVEIYKEMGYRPGEILEEVYQLIGEGKESDDLINIILGVKPHADAVMVQDVENWPAAGYLLRYDGNPILKPLPDHWWESRYVLNAATLRIKDRVYILYRAFGKDSISRIGLAISDGYNIVERLPEPVFYPKNSTEKDGCEDPRAVIINDKIYMMYTAYDGVVAQVAAASISIDDFLNRDFDRWERLGLAFPNLWDKDAILFPEKINGKYVMYHRIEPSMWVSYSDELKFPWPKDGHKIIIGPRSGMMWDSLKIGAGTQPLKTRYGWLLIYHGVDDNLIYRLGVILVDLKDPGRLLYRSPNPILSPEKEYETGDRSTAWVPNVVFTCGAVPAEDKEMLDAEDEILVYYGAADTYICVAHAKVGELIPEEVRKRIDR</sequence>
<dbReference type="SUPFAM" id="SSF75005">
    <property type="entry name" value="Arabinanase/levansucrase/invertase"/>
    <property type="match status" value="1"/>
</dbReference>
<evidence type="ECO:0000313" key="4">
    <source>
        <dbReference type="EMBL" id="TZE82431.1"/>
    </source>
</evidence>
<dbReference type="Gene3D" id="2.115.10.20">
    <property type="entry name" value="Glycosyl hydrolase domain, family 43"/>
    <property type="match status" value="1"/>
</dbReference>
<reference evidence="4 5" key="1">
    <citation type="submission" date="2019-08" db="EMBL/GenBank/DDBJ databases">
        <title>Calorimonas adulescens gen. nov., sp. nov., an anaerobic thermophilic bacterium from Sakhalin hot spring.</title>
        <authorList>
            <person name="Khomyakova M.A."/>
            <person name="Merkel A.Y."/>
            <person name="Novikov A."/>
            <person name="Bonch-Osmolovskaya E.A."/>
            <person name="Slobodkin A.I."/>
        </authorList>
    </citation>
    <scope>NUCLEOTIDE SEQUENCE [LARGE SCALE GENOMIC DNA]</scope>
    <source>
        <strain evidence="4 5">A05MB</strain>
    </source>
</reference>
<accession>A0A5D8QD22</accession>
<dbReference type="AlphaFoldDB" id="A0A5D8QD22"/>
<dbReference type="CDD" id="cd18614">
    <property type="entry name" value="GH130"/>
    <property type="match status" value="1"/>
</dbReference>
<dbReference type="GO" id="GO:0016757">
    <property type="term" value="F:glycosyltransferase activity"/>
    <property type="evidence" value="ECO:0007669"/>
    <property type="project" value="UniProtKB-KW"/>
</dbReference>
<keyword evidence="4" id="KW-0326">Glycosidase</keyword>
<dbReference type="Gene3D" id="3.90.550.10">
    <property type="entry name" value="Spore Coat Polysaccharide Biosynthesis Protein SpsA, Chain A"/>
    <property type="match status" value="1"/>
</dbReference>
<dbReference type="InterPro" id="IPR023296">
    <property type="entry name" value="Glyco_hydro_beta-prop_sf"/>
</dbReference>